<name>A0ACC3NIJ0_9PEZI</name>
<reference evidence="1" key="1">
    <citation type="submission" date="2023-07" db="EMBL/GenBank/DDBJ databases">
        <title>Black Yeasts Isolated from many extreme environments.</title>
        <authorList>
            <person name="Coleine C."/>
            <person name="Stajich J.E."/>
            <person name="Selbmann L."/>
        </authorList>
    </citation>
    <scope>NUCLEOTIDE SEQUENCE</scope>
    <source>
        <strain evidence="1">CCFEE 5714</strain>
    </source>
</reference>
<evidence type="ECO:0000313" key="2">
    <source>
        <dbReference type="Proteomes" id="UP001281147"/>
    </source>
</evidence>
<gene>
    <name evidence="1" type="ORF">LTR37_005852</name>
</gene>
<dbReference type="Proteomes" id="UP001281147">
    <property type="component" value="Unassembled WGS sequence"/>
</dbReference>
<accession>A0ACC3NIJ0</accession>
<comment type="caution">
    <text evidence="1">The sequence shown here is derived from an EMBL/GenBank/DDBJ whole genome shotgun (WGS) entry which is preliminary data.</text>
</comment>
<protein>
    <submittedName>
        <fullName evidence="1">Uncharacterized protein</fullName>
    </submittedName>
</protein>
<evidence type="ECO:0000313" key="1">
    <source>
        <dbReference type="EMBL" id="KAK3717462.1"/>
    </source>
</evidence>
<keyword evidence="2" id="KW-1185">Reference proteome</keyword>
<proteinExistence type="predicted"/>
<sequence>MLELSAGGNVDVTYSELTPGFEVLSTQPPLIHGFWVDEEATWLHMGLDVWQSTRLDRFAGSRVRSVVDNDAIASPKRMQTLRLMEDKQYAPPKKTLITPTLGQYQTTVHFLMASLRLGRADTTELIHLLVVNGIT</sequence>
<dbReference type="EMBL" id="JAUTXU010000037">
    <property type="protein sequence ID" value="KAK3717462.1"/>
    <property type="molecule type" value="Genomic_DNA"/>
</dbReference>
<organism evidence="1 2">
    <name type="scientific">Vermiconidia calcicola</name>
    <dbReference type="NCBI Taxonomy" id="1690605"/>
    <lineage>
        <taxon>Eukaryota</taxon>
        <taxon>Fungi</taxon>
        <taxon>Dikarya</taxon>
        <taxon>Ascomycota</taxon>
        <taxon>Pezizomycotina</taxon>
        <taxon>Dothideomycetes</taxon>
        <taxon>Dothideomycetidae</taxon>
        <taxon>Mycosphaerellales</taxon>
        <taxon>Extremaceae</taxon>
        <taxon>Vermiconidia</taxon>
    </lineage>
</organism>